<keyword evidence="1" id="KW-0812">Transmembrane</keyword>
<dbReference type="AlphaFoldDB" id="A0A1I6M6Z9"/>
<evidence type="ECO:0000256" key="1">
    <source>
        <dbReference type="SAM" id="Phobius"/>
    </source>
</evidence>
<keyword evidence="1" id="KW-0472">Membrane</keyword>
<dbReference type="EMBL" id="FOZK01000005">
    <property type="protein sequence ID" value="SFS11457.1"/>
    <property type="molecule type" value="Genomic_DNA"/>
</dbReference>
<evidence type="ECO:0000313" key="3">
    <source>
        <dbReference type="Proteomes" id="UP000199062"/>
    </source>
</evidence>
<gene>
    <name evidence="2" type="ORF">SAMN05216559_3868</name>
</gene>
<dbReference type="RefSeq" id="WP_089818815.1">
    <property type="nucleotide sequence ID" value="NZ_FOZK01000005.1"/>
</dbReference>
<dbReference type="Proteomes" id="UP000199062">
    <property type="component" value="Unassembled WGS sequence"/>
</dbReference>
<organism evidence="2 3">
    <name type="scientific">Halomicrobium zhouii</name>
    <dbReference type="NCBI Taxonomy" id="767519"/>
    <lineage>
        <taxon>Archaea</taxon>
        <taxon>Methanobacteriati</taxon>
        <taxon>Methanobacteriota</taxon>
        <taxon>Stenosarchaea group</taxon>
        <taxon>Halobacteria</taxon>
        <taxon>Halobacteriales</taxon>
        <taxon>Haloarculaceae</taxon>
        <taxon>Halomicrobium</taxon>
    </lineage>
</organism>
<feature type="transmembrane region" description="Helical" evidence="1">
    <location>
        <begin position="111"/>
        <end position="129"/>
    </location>
</feature>
<name>A0A1I6M6Z9_9EURY</name>
<keyword evidence="3" id="KW-1185">Reference proteome</keyword>
<keyword evidence="1" id="KW-1133">Transmembrane helix</keyword>
<accession>A0A1I6M6Z9</accession>
<dbReference type="STRING" id="767519.SAMN05216559_3868"/>
<feature type="transmembrane region" description="Helical" evidence="1">
    <location>
        <begin position="77"/>
        <end position="99"/>
    </location>
</feature>
<evidence type="ECO:0000313" key="2">
    <source>
        <dbReference type="EMBL" id="SFS11457.1"/>
    </source>
</evidence>
<sequence>MPERRHRNLILGTMALLIAAFAAADVLALGGTSTDLGRFDAVVWSVVATVALVPYASARARRIRDRALGSRPVRVAFGLFGVGLLALAGGLLLEISGSWGRASRPSRLSAGFWIAVFGLGGVGALWTALDG</sequence>
<proteinExistence type="predicted"/>
<protein>
    <submittedName>
        <fullName evidence="2">Uncharacterized protein</fullName>
    </submittedName>
</protein>
<reference evidence="2 3" key="1">
    <citation type="submission" date="2016-10" db="EMBL/GenBank/DDBJ databases">
        <authorList>
            <person name="de Groot N.N."/>
        </authorList>
    </citation>
    <scope>NUCLEOTIDE SEQUENCE [LARGE SCALE GENOMIC DNA]</scope>
    <source>
        <strain evidence="2 3">CGMCC 1.10457</strain>
    </source>
</reference>
<feature type="transmembrane region" description="Helical" evidence="1">
    <location>
        <begin position="38"/>
        <end position="56"/>
    </location>
</feature>